<reference evidence="8 9" key="1">
    <citation type="submission" date="2013-02" db="EMBL/GenBank/DDBJ databases">
        <title>The Genome Sequence of Enterococcus pallens BAA-351.</title>
        <authorList>
            <consortium name="The Broad Institute Genome Sequencing Platform"/>
            <consortium name="The Broad Institute Genome Sequencing Center for Infectious Disease"/>
            <person name="Earl A.M."/>
            <person name="Gilmore M.S."/>
            <person name="Lebreton F."/>
            <person name="Walker B."/>
            <person name="Young S.K."/>
            <person name="Zeng Q."/>
            <person name="Gargeya S."/>
            <person name="Fitzgerald M."/>
            <person name="Haas B."/>
            <person name="Abouelleil A."/>
            <person name="Alvarado L."/>
            <person name="Arachchi H.M."/>
            <person name="Berlin A.M."/>
            <person name="Chapman S.B."/>
            <person name="Dewar J."/>
            <person name="Goldberg J."/>
            <person name="Griggs A."/>
            <person name="Gujja S."/>
            <person name="Hansen M."/>
            <person name="Howarth C."/>
            <person name="Imamovic A."/>
            <person name="Larimer J."/>
            <person name="McCowan C."/>
            <person name="Murphy C."/>
            <person name="Neiman D."/>
            <person name="Pearson M."/>
            <person name="Priest M."/>
            <person name="Roberts A."/>
            <person name="Saif S."/>
            <person name="Shea T."/>
            <person name="Sisk P."/>
            <person name="Sykes S."/>
            <person name="Wortman J."/>
            <person name="Nusbaum C."/>
            <person name="Birren B."/>
        </authorList>
    </citation>
    <scope>NUCLEOTIDE SEQUENCE [LARGE SCALE GENOMIC DNA]</scope>
    <source>
        <strain evidence="8 9">ATCC BAA-351</strain>
    </source>
</reference>
<keyword evidence="2" id="KW-0964">Secreted</keyword>
<keyword evidence="5" id="KW-0812">Transmembrane</keyword>
<evidence type="ECO:0000256" key="1">
    <source>
        <dbReference type="ARBA" id="ARBA00022512"/>
    </source>
</evidence>
<evidence type="ECO:0000256" key="5">
    <source>
        <dbReference type="SAM" id="Phobius"/>
    </source>
</evidence>
<dbReference type="Pfam" id="PF00746">
    <property type="entry name" value="Gram_pos_anchor"/>
    <property type="match status" value="1"/>
</dbReference>
<evidence type="ECO:0000313" key="9">
    <source>
        <dbReference type="Proteomes" id="UP000013782"/>
    </source>
</evidence>
<dbReference type="Proteomes" id="UP000013782">
    <property type="component" value="Unassembled WGS sequence"/>
</dbReference>
<name>R2QJB0_9ENTE</name>
<protein>
    <submittedName>
        <fullName evidence="8">LPXTG-domain-containing protein cell wall anchor domain</fullName>
    </submittedName>
</protein>
<dbReference type="OrthoDB" id="9905778at2"/>
<keyword evidence="4" id="KW-0572">Peptidoglycan-anchor</keyword>
<evidence type="ECO:0000259" key="7">
    <source>
        <dbReference type="PROSITE" id="PS50847"/>
    </source>
</evidence>
<proteinExistence type="predicted"/>
<accession>R2QJB0</accession>
<dbReference type="PROSITE" id="PS50847">
    <property type="entry name" value="GRAM_POS_ANCHORING"/>
    <property type="match status" value="1"/>
</dbReference>
<evidence type="ECO:0000256" key="2">
    <source>
        <dbReference type="ARBA" id="ARBA00022525"/>
    </source>
</evidence>
<dbReference type="AlphaFoldDB" id="R2QJB0"/>
<evidence type="ECO:0000313" key="8">
    <source>
        <dbReference type="EMBL" id="EOH95278.1"/>
    </source>
</evidence>
<comment type="caution">
    <text evidence="8">The sequence shown here is derived from an EMBL/GenBank/DDBJ whole genome shotgun (WGS) entry which is preliminary data.</text>
</comment>
<evidence type="ECO:0000256" key="6">
    <source>
        <dbReference type="SAM" id="SignalP"/>
    </source>
</evidence>
<dbReference type="RefSeq" id="WP_010756270.1">
    <property type="nucleotide sequence ID" value="NZ_ASWD01000002.1"/>
</dbReference>
<keyword evidence="9" id="KW-1185">Reference proteome</keyword>
<keyword evidence="1" id="KW-0134">Cell wall</keyword>
<dbReference type="EMBL" id="AJAQ01000011">
    <property type="protein sequence ID" value="EOH95278.1"/>
    <property type="molecule type" value="Genomic_DNA"/>
</dbReference>
<feature type="chain" id="PRO_5004364532" evidence="6">
    <location>
        <begin position="24"/>
        <end position="510"/>
    </location>
</feature>
<feature type="domain" description="Gram-positive cocci surface proteins LPxTG" evidence="7">
    <location>
        <begin position="476"/>
        <end position="510"/>
    </location>
</feature>
<keyword evidence="3 6" id="KW-0732">Signal</keyword>
<evidence type="ECO:0000256" key="3">
    <source>
        <dbReference type="ARBA" id="ARBA00022729"/>
    </source>
</evidence>
<feature type="signal peptide" evidence="6">
    <location>
        <begin position="1"/>
        <end position="23"/>
    </location>
</feature>
<dbReference type="eggNOG" id="ENOG5030887">
    <property type="taxonomic scope" value="Bacteria"/>
</dbReference>
<dbReference type="PATRIC" id="fig|1158607.3.peg.1222"/>
<dbReference type="InterPro" id="IPR019931">
    <property type="entry name" value="LPXTG_anchor"/>
</dbReference>
<sequence length="510" mass="56129">MKKFVGLLVIASFFLTGSASAMAETYNTVEKPKEAIENASVWNRDIGDGIDTFKYENGKWVPVESTSKRRAAAKEEYLKKVVAPNKEARKQAEELKQGYIEQAKQDADVFAQLSEDESMLAAYTDEQGTHEVKIPKVQLPEEIEEPGTFFVSDAVPEMLEVLPIKKTKDTTTPTAVTLKFDQEKEFTEAENNKVLKKADLLNRVTYSGNPSELTLTITSKMVYAAIDETVYYHDLAALLTKTTVDKISVLTEEQASSLKLTAAQNDSAEIEQINLSMSGSYEVKVQNPTGDTATLTYTVTGNNGALRVDRPDPTPVPQPMKIEVKDHTYPVEVGKYLDEAALLNLAAYTGDKSKLKISIATEYVYVTPNAEVYHIDLHELLSKANLDTITVMTEQEAVNQGLRRSTENNDKGGIDTIDRSLPGKYHVTYTDGQVSATSVITIGEVKPKQEQITTPVNTPRQTTTAKTYPTTQAKNLPKTGSTTSNLLMVLGVGIVAAAAFLYWKKTAKKA</sequence>
<gene>
    <name evidence="8" type="ORF">UAU_01240</name>
</gene>
<feature type="transmembrane region" description="Helical" evidence="5">
    <location>
        <begin position="486"/>
        <end position="503"/>
    </location>
</feature>
<evidence type="ECO:0000256" key="4">
    <source>
        <dbReference type="ARBA" id="ARBA00023088"/>
    </source>
</evidence>
<organism evidence="8 9">
    <name type="scientific">Enterococcus pallens ATCC BAA-351</name>
    <dbReference type="NCBI Taxonomy" id="1158607"/>
    <lineage>
        <taxon>Bacteria</taxon>
        <taxon>Bacillati</taxon>
        <taxon>Bacillota</taxon>
        <taxon>Bacilli</taxon>
        <taxon>Lactobacillales</taxon>
        <taxon>Enterococcaceae</taxon>
        <taxon>Enterococcus</taxon>
    </lineage>
</organism>
<dbReference type="HOGENOM" id="CLU_533953_0_0_9"/>
<keyword evidence="5" id="KW-1133">Transmembrane helix</keyword>
<dbReference type="NCBIfam" id="TIGR01167">
    <property type="entry name" value="LPXTG_anchor"/>
    <property type="match status" value="1"/>
</dbReference>
<keyword evidence="5" id="KW-0472">Membrane</keyword>